<dbReference type="GO" id="GO:0008270">
    <property type="term" value="F:zinc ion binding"/>
    <property type="evidence" value="ECO:0007669"/>
    <property type="project" value="InterPro"/>
</dbReference>
<reference evidence="13" key="1">
    <citation type="submission" date="2022-02" db="EMBL/GenBank/DDBJ databases">
        <authorList>
            <person name="Henning P.M."/>
            <person name="McCubbin A.G."/>
            <person name="Shore J.S."/>
        </authorList>
    </citation>
    <scope>NUCLEOTIDE SEQUENCE</scope>
    <source>
        <strain evidence="13">F60SS</strain>
        <tissue evidence="13">Leaves</tissue>
    </source>
</reference>
<feature type="binding site" evidence="10">
    <location>
        <position position="267"/>
    </location>
    <ligand>
        <name>Zn(2+)</name>
        <dbReference type="ChEBI" id="CHEBI:29105"/>
        <label>2</label>
        <note>catalytic</note>
    </ligand>
</feature>
<keyword evidence="8" id="KW-0865">Zymogen</keyword>
<dbReference type="PRINTS" id="PR00138">
    <property type="entry name" value="MATRIXIN"/>
</dbReference>
<feature type="binding site" evidence="10">
    <location>
        <position position="244"/>
    </location>
    <ligand>
        <name>Ca(2+)</name>
        <dbReference type="ChEBI" id="CHEBI:29108"/>
        <label>3</label>
    </ligand>
</feature>
<dbReference type="SUPFAM" id="SSF55486">
    <property type="entry name" value="Metalloproteases ('zincins'), catalytic domain"/>
    <property type="match status" value="1"/>
</dbReference>
<proteinExistence type="inferred from homology"/>
<evidence type="ECO:0000256" key="5">
    <source>
        <dbReference type="ARBA" id="ARBA00022801"/>
    </source>
</evidence>
<comment type="caution">
    <text evidence="13">The sequence shown here is derived from an EMBL/GenBank/DDBJ whole genome shotgun (WGS) entry which is preliminary data.</text>
</comment>
<feature type="binding site" evidence="10">
    <location>
        <position position="263"/>
    </location>
    <ligand>
        <name>Zn(2+)</name>
        <dbReference type="ChEBI" id="CHEBI:29105"/>
        <label>2</label>
        <note>catalytic</note>
    </ligand>
</feature>
<accession>A0A9Q0GAB2</accession>
<dbReference type="GO" id="GO:0030198">
    <property type="term" value="P:extracellular matrix organization"/>
    <property type="evidence" value="ECO:0007669"/>
    <property type="project" value="TreeGrafter"/>
</dbReference>
<gene>
    <name evidence="13" type="ORF">Tsubulata_030930</name>
</gene>
<dbReference type="GO" id="GO:0030574">
    <property type="term" value="P:collagen catabolic process"/>
    <property type="evidence" value="ECO:0007669"/>
    <property type="project" value="TreeGrafter"/>
</dbReference>
<organism evidence="13 14">
    <name type="scientific">Turnera subulata</name>
    <dbReference type="NCBI Taxonomy" id="218843"/>
    <lineage>
        <taxon>Eukaryota</taxon>
        <taxon>Viridiplantae</taxon>
        <taxon>Streptophyta</taxon>
        <taxon>Embryophyta</taxon>
        <taxon>Tracheophyta</taxon>
        <taxon>Spermatophyta</taxon>
        <taxon>Magnoliopsida</taxon>
        <taxon>eudicotyledons</taxon>
        <taxon>Gunneridae</taxon>
        <taxon>Pentapetalae</taxon>
        <taxon>rosids</taxon>
        <taxon>fabids</taxon>
        <taxon>Malpighiales</taxon>
        <taxon>Passifloraceae</taxon>
        <taxon>Turnera</taxon>
    </lineage>
</organism>
<dbReference type="InterPro" id="IPR036365">
    <property type="entry name" value="PGBD-like_sf"/>
</dbReference>
<dbReference type="SMART" id="SM00235">
    <property type="entry name" value="ZnMc"/>
    <property type="match status" value="1"/>
</dbReference>
<evidence type="ECO:0000256" key="1">
    <source>
        <dbReference type="ARBA" id="ARBA00009614"/>
    </source>
</evidence>
<dbReference type="OrthoDB" id="406838at2759"/>
<keyword evidence="6 10" id="KW-0862">Zinc</keyword>
<dbReference type="PANTHER" id="PTHR10201">
    <property type="entry name" value="MATRIX METALLOPROTEINASE"/>
    <property type="match status" value="1"/>
</dbReference>
<feature type="binding site" evidence="10">
    <location>
        <position position="241"/>
    </location>
    <ligand>
        <name>Ca(2+)</name>
        <dbReference type="ChEBI" id="CHEBI:29108"/>
        <label>3</label>
    </ligand>
</feature>
<evidence type="ECO:0000256" key="8">
    <source>
        <dbReference type="ARBA" id="ARBA00023145"/>
    </source>
</evidence>
<comment type="cofactor">
    <cofactor evidence="10">
        <name>Zn(2+)</name>
        <dbReference type="ChEBI" id="CHEBI:29105"/>
    </cofactor>
    <text evidence="10">Binds 2 Zn(2+) ions per subunit.</text>
</comment>
<dbReference type="Pfam" id="PF00413">
    <property type="entry name" value="Peptidase_M10"/>
    <property type="match status" value="1"/>
</dbReference>
<dbReference type="InterPro" id="IPR002477">
    <property type="entry name" value="Peptidoglycan-bd-like"/>
</dbReference>
<dbReference type="Proteomes" id="UP001141552">
    <property type="component" value="Unassembled WGS sequence"/>
</dbReference>
<feature type="active site" evidence="9">
    <location>
        <position position="264"/>
    </location>
</feature>
<dbReference type="GO" id="GO:0031012">
    <property type="term" value="C:extracellular matrix"/>
    <property type="evidence" value="ECO:0007669"/>
    <property type="project" value="InterPro"/>
</dbReference>
<dbReference type="SUPFAM" id="SSF47090">
    <property type="entry name" value="PGBD-like"/>
    <property type="match status" value="1"/>
</dbReference>
<feature type="chain" id="PRO_5040110137" description="Peptidase metallopeptidase domain-containing protein" evidence="11">
    <location>
        <begin position="28"/>
        <end position="307"/>
    </location>
</feature>
<feature type="domain" description="Peptidase metallopeptidase" evidence="12">
    <location>
        <begin position="152"/>
        <end position="307"/>
    </location>
</feature>
<evidence type="ECO:0000256" key="2">
    <source>
        <dbReference type="ARBA" id="ARBA00022670"/>
    </source>
</evidence>
<keyword evidence="2" id="KW-0645">Protease</keyword>
<keyword evidence="14" id="KW-1185">Reference proteome</keyword>
<sequence>MAINTISVSAIACLLLCLCISQYVVFADHPNVHRKYLTFEFVKHLQGAKKGDKIEGIHNLKKFLHQFGYLDVDKQHLNNQEVDHGDQLDENMERAIKTYQLNFNLNPTGILDSETLSLMAMPRCGVPDIINGKTRMNSGASNYTTNYKFFDGSPKWPASEKVLTWAIAPGTRKDVIKPISEFATQLWKRETGLEFEFVGEGIAADIKISFASQASGDPRLDGPGKTLAYAYAPTVGVMVFDGDENWADGAVPGKYDLGTVGLHELGHALGLEHSSDEAAVMFPTIPTGVRKGLGQDDVEGIRALYNM</sequence>
<evidence type="ECO:0000313" key="14">
    <source>
        <dbReference type="Proteomes" id="UP001141552"/>
    </source>
</evidence>
<feature type="binding site" evidence="10">
    <location>
        <position position="281"/>
    </location>
    <ligand>
        <name>Zn(2+)</name>
        <dbReference type="ChEBI" id="CHEBI:29105"/>
        <label>2</label>
        <note>catalytic</note>
    </ligand>
</feature>
<keyword evidence="10" id="KW-0106">Calcium</keyword>
<feature type="binding site" evidence="10">
    <location>
        <position position="273"/>
    </location>
    <ligand>
        <name>Zn(2+)</name>
        <dbReference type="ChEBI" id="CHEBI:29105"/>
        <label>2</label>
        <note>catalytic</note>
    </ligand>
</feature>
<keyword evidence="7" id="KW-0482">Metalloprotease</keyword>
<feature type="binding site" evidence="10">
    <location>
        <position position="205"/>
    </location>
    <ligand>
        <name>Ca(2+)</name>
        <dbReference type="ChEBI" id="CHEBI:29108"/>
        <label>2</label>
    </ligand>
</feature>
<dbReference type="InterPro" id="IPR033739">
    <property type="entry name" value="M10A_MMP"/>
</dbReference>
<dbReference type="PROSITE" id="PS00546">
    <property type="entry name" value="CYSTEINE_SWITCH"/>
    <property type="match status" value="1"/>
</dbReference>
<evidence type="ECO:0000256" key="10">
    <source>
        <dbReference type="PIRSR" id="PIRSR621190-2"/>
    </source>
</evidence>
<dbReference type="Pfam" id="PF01471">
    <property type="entry name" value="PG_binding_1"/>
    <property type="match status" value="1"/>
</dbReference>
<dbReference type="InterPro" id="IPR024079">
    <property type="entry name" value="MetalloPept_cat_dom_sf"/>
</dbReference>
<feature type="binding site" evidence="10">
    <location>
        <position position="217"/>
    </location>
    <ligand>
        <name>Zn(2+)</name>
        <dbReference type="ChEBI" id="CHEBI:29105"/>
        <label>1</label>
    </ligand>
</feature>
<feature type="signal peptide" evidence="11">
    <location>
        <begin position="1"/>
        <end position="27"/>
    </location>
</feature>
<dbReference type="EMBL" id="JAKUCV010001412">
    <property type="protein sequence ID" value="KAJ4846513.1"/>
    <property type="molecule type" value="Genomic_DNA"/>
</dbReference>
<feature type="binding site" evidence="10">
    <location>
        <position position="222"/>
    </location>
    <ligand>
        <name>Ca(2+)</name>
        <dbReference type="ChEBI" id="CHEBI:29108"/>
        <label>3</label>
    </ligand>
</feature>
<dbReference type="GO" id="GO:0006508">
    <property type="term" value="P:proteolysis"/>
    <property type="evidence" value="ECO:0007669"/>
    <property type="project" value="UniProtKB-KW"/>
</dbReference>
<evidence type="ECO:0000256" key="4">
    <source>
        <dbReference type="ARBA" id="ARBA00022729"/>
    </source>
</evidence>
<evidence type="ECO:0000256" key="3">
    <source>
        <dbReference type="ARBA" id="ARBA00022723"/>
    </source>
</evidence>
<feature type="binding site" evidence="10">
    <location>
        <position position="244"/>
    </location>
    <ligand>
        <name>Ca(2+)</name>
        <dbReference type="ChEBI" id="CHEBI:29108"/>
        <label>1</label>
    </ligand>
</feature>
<dbReference type="Gene3D" id="3.40.390.10">
    <property type="entry name" value="Collagenase (Catalytic Domain)"/>
    <property type="match status" value="1"/>
</dbReference>
<dbReference type="InterPro" id="IPR006026">
    <property type="entry name" value="Peptidase_Metallo"/>
</dbReference>
<evidence type="ECO:0000256" key="7">
    <source>
        <dbReference type="ARBA" id="ARBA00023049"/>
    </source>
</evidence>
<protein>
    <recommendedName>
        <fullName evidence="12">Peptidase metallopeptidase domain-containing protein</fullName>
    </recommendedName>
</protein>
<name>A0A9Q0GAB2_9ROSI</name>
<keyword evidence="3 10" id="KW-0479">Metal-binding</keyword>
<feature type="binding site" description="in inhibited form" evidence="10">
    <location>
        <position position="124"/>
    </location>
    <ligand>
        <name>Zn(2+)</name>
        <dbReference type="ChEBI" id="CHEBI:29105"/>
        <label>2</label>
        <note>catalytic</note>
    </ligand>
</feature>
<evidence type="ECO:0000256" key="6">
    <source>
        <dbReference type="ARBA" id="ARBA00022833"/>
    </source>
</evidence>
<comment type="similarity">
    <text evidence="1">Belongs to the peptidase M10A family. Matrix metalloproteinases (MMPs) subfamily.</text>
</comment>
<evidence type="ECO:0000256" key="11">
    <source>
        <dbReference type="SAM" id="SignalP"/>
    </source>
</evidence>
<reference evidence="13" key="2">
    <citation type="journal article" date="2023" name="Plants (Basel)">
        <title>Annotation of the Turnera subulata (Passifloraceae) Draft Genome Reveals the S-Locus Evolved after the Divergence of Turneroideae from Passifloroideae in a Stepwise Manner.</title>
        <authorList>
            <person name="Henning P.M."/>
            <person name="Roalson E.H."/>
            <person name="Mir W."/>
            <person name="McCubbin A.G."/>
            <person name="Shore J.S."/>
        </authorList>
    </citation>
    <scope>NUCLEOTIDE SEQUENCE</scope>
    <source>
        <strain evidence="13">F60SS</strain>
    </source>
</reference>
<comment type="cofactor">
    <cofactor evidence="10">
        <name>Ca(2+)</name>
        <dbReference type="ChEBI" id="CHEBI:29108"/>
    </cofactor>
    <text evidence="10">Can bind about 5 Ca(2+) ions per subunit.</text>
</comment>
<evidence type="ECO:0000256" key="9">
    <source>
        <dbReference type="PIRSR" id="PIRSR621190-1"/>
    </source>
</evidence>
<dbReference type="InterPro" id="IPR001818">
    <property type="entry name" value="Pept_M10_metallopeptidase"/>
</dbReference>
<dbReference type="InterPro" id="IPR021190">
    <property type="entry name" value="Pept_M10A"/>
</dbReference>
<dbReference type="InterPro" id="IPR021158">
    <property type="entry name" value="Pept_M10A_Zn_BS"/>
</dbReference>
<evidence type="ECO:0000313" key="13">
    <source>
        <dbReference type="EMBL" id="KAJ4846513.1"/>
    </source>
</evidence>
<evidence type="ECO:0000259" key="12">
    <source>
        <dbReference type="SMART" id="SM00235"/>
    </source>
</evidence>
<feature type="binding site" evidence="10">
    <location>
        <position position="221"/>
    </location>
    <ligand>
        <name>Ca(2+)</name>
        <dbReference type="ChEBI" id="CHEBI:29108"/>
        <label>3</label>
    </ligand>
</feature>
<dbReference type="CDD" id="cd04278">
    <property type="entry name" value="ZnMc_MMP"/>
    <property type="match status" value="1"/>
</dbReference>
<dbReference type="AlphaFoldDB" id="A0A9Q0GAB2"/>
<dbReference type="PANTHER" id="PTHR10201:SF323">
    <property type="entry name" value="MATRIX METALLOPROTEINASE-21"/>
    <property type="match status" value="1"/>
</dbReference>
<keyword evidence="5" id="KW-0378">Hydrolase</keyword>
<keyword evidence="4 11" id="KW-0732">Signal</keyword>
<dbReference type="GO" id="GO:0004222">
    <property type="term" value="F:metalloendopeptidase activity"/>
    <property type="evidence" value="ECO:0007669"/>
    <property type="project" value="InterPro"/>
</dbReference>